<reference evidence="3" key="1">
    <citation type="submission" date="2017-03" db="EMBL/GenBank/DDBJ databases">
        <title>Phytopthora megakarya and P. palmivora, two closely related causual agents of cacao black pod achieved similar genome size and gene model numbers by different mechanisms.</title>
        <authorList>
            <person name="Ali S."/>
            <person name="Shao J."/>
            <person name="Larry D.J."/>
            <person name="Kronmiller B."/>
            <person name="Shen D."/>
            <person name="Strem M.D."/>
            <person name="Melnick R.L."/>
            <person name="Guiltinan M.J."/>
            <person name="Tyler B.M."/>
            <person name="Meinhardt L.W."/>
            <person name="Bailey B.A."/>
        </authorList>
    </citation>
    <scope>NUCLEOTIDE SEQUENCE [LARGE SCALE GENOMIC DNA]</scope>
    <source>
        <strain evidence="3">zdho120</strain>
    </source>
</reference>
<keyword evidence="3" id="KW-1185">Reference proteome</keyword>
<dbReference type="AlphaFoldDB" id="A0A225ULH5"/>
<organism evidence="2 3">
    <name type="scientific">Phytophthora megakarya</name>
    <dbReference type="NCBI Taxonomy" id="4795"/>
    <lineage>
        <taxon>Eukaryota</taxon>
        <taxon>Sar</taxon>
        <taxon>Stramenopiles</taxon>
        <taxon>Oomycota</taxon>
        <taxon>Peronosporomycetes</taxon>
        <taxon>Peronosporales</taxon>
        <taxon>Peronosporaceae</taxon>
        <taxon>Phytophthora</taxon>
    </lineage>
</organism>
<sequence length="204" mass="22835">MTRNKNMQNEGGHDGSESREPVRSSWRMQGLLPEVHRTLDEVERENRKRNAALRKAAQEALQLLENRTQMDSRNSDLEDDSEVESSESSDRSEDSGSNQPQVEESDEESVVEVMMKTEPSAEDRVSGSPLHPEESEIVEENVDVNVERHLSAVQEETASEDVELPPALTETPLLEVQLAHPTSESQTSRSPVTVDSRDEDMTPA</sequence>
<feature type="compositionally biased region" description="Basic and acidic residues" evidence="1">
    <location>
        <begin position="11"/>
        <end position="22"/>
    </location>
</feature>
<feature type="compositionally biased region" description="Basic and acidic residues" evidence="1">
    <location>
        <begin position="34"/>
        <end position="48"/>
    </location>
</feature>
<name>A0A225ULH5_9STRA</name>
<dbReference type="Proteomes" id="UP000198211">
    <property type="component" value="Unassembled WGS sequence"/>
</dbReference>
<evidence type="ECO:0000313" key="3">
    <source>
        <dbReference type="Proteomes" id="UP000198211"/>
    </source>
</evidence>
<accession>A0A225ULH5</accession>
<comment type="caution">
    <text evidence="2">The sequence shown here is derived from an EMBL/GenBank/DDBJ whole genome shotgun (WGS) entry which is preliminary data.</text>
</comment>
<gene>
    <name evidence="2" type="ORF">PHMEG_00036425</name>
</gene>
<protein>
    <submittedName>
        <fullName evidence="2">Uncharacterized protein</fullName>
    </submittedName>
</protein>
<feature type="region of interest" description="Disordered" evidence="1">
    <location>
        <begin position="178"/>
        <end position="204"/>
    </location>
</feature>
<feature type="region of interest" description="Disordered" evidence="1">
    <location>
        <begin position="1"/>
        <end position="142"/>
    </location>
</feature>
<evidence type="ECO:0000256" key="1">
    <source>
        <dbReference type="SAM" id="MobiDB-lite"/>
    </source>
</evidence>
<feature type="compositionally biased region" description="Polar residues" evidence="1">
    <location>
        <begin position="180"/>
        <end position="193"/>
    </location>
</feature>
<evidence type="ECO:0000313" key="2">
    <source>
        <dbReference type="EMBL" id="OWY93984.1"/>
    </source>
</evidence>
<proteinExistence type="predicted"/>
<dbReference type="EMBL" id="NBNE01015107">
    <property type="protein sequence ID" value="OWY93984.1"/>
    <property type="molecule type" value="Genomic_DNA"/>
</dbReference>
<feature type="compositionally biased region" description="Basic and acidic residues" evidence="1">
    <location>
        <begin position="195"/>
        <end position="204"/>
    </location>
</feature>
<feature type="compositionally biased region" description="Acidic residues" evidence="1">
    <location>
        <begin position="77"/>
        <end position="87"/>
    </location>
</feature>